<reference evidence="1 2" key="1">
    <citation type="submission" date="2018-06" db="EMBL/GenBank/DDBJ databases">
        <authorList>
            <consortium name="Pathogen Informatics"/>
            <person name="Doyle S."/>
        </authorList>
    </citation>
    <scope>NUCLEOTIDE SEQUENCE [LARGE SCALE GENOMIC DNA]</scope>
    <source>
        <strain evidence="1 2">NCTC10252</strain>
    </source>
</reference>
<evidence type="ECO:0000313" key="1">
    <source>
        <dbReference type="EMBL" id="SUF57538.1"/>
    </source>
</evidence>
<dbReference type="Proteomes" id="UP000254597">
    <property type="component" value="Unassembled WGS sequence"/>
</dbReference>
<dbReference type="EMBL" id="UGWP01000004">
    <property type="protein sequence ID" value="SUF57538.1"/>
    <property type="molecule type" value="Genomic_DNA"/>
</dbReference>
<sequence>MSSMLDPQQYNKEMRDKEIALMLSSMGPTNEKSAFLMALMIKQSDDPAATIKEIGDCIDTVYGAGDNTDRSTGSTFSEMSRMYGSAVSIYHKIKDI</sequence>
<protein>
    <submittedName>
        <fullName evidence="1">Uncharacterized protein</fullName>
    </submittedName>
</protein>
<organism evidence="1 2">
    <name type="scientific">Salmonella enterica</name>
    <name type="common">Salmonella choleraesuis</name>
    <dbReference type="NCBI Taxonomy" id="28901"/>
    <lineage>
        <taxon>Bacteria</taxon>
        <taxon>Pseudomonadati</taxon>
        <taxon>Pseudomonadota</taxon>
        <taxon>Gammaproteobacteria</taxon>
        <taxon>Enterobacterales</taxon>
        <taxon>Enterobacteriaceae</taxon>
        <taxon>Salmonella</taxon>
    </lineage>
</organism>
<evidence type="ECO:0000313" key="2">
    <source>
        <dbReference type="Proteomes" id="UP000254597"/>
    </source>
</evidence>
<name>A0A379QK03_SALER</name>
<proteinExistence type="predicted"/>
<dbReference type="AlphaFoldDB" id="A0A379QK03"/>
<gene>
    <name evidence="1" type="ORF">NCTC10252_02807</name>
</gene>
<accession>A0A379QK03</accession>